<accession>A0A7W8LLG6</accession>
<evidence type="ECO:0000313" key="4">
    <source>
        <dbReference type="Proteomes" id="UP000518887"/>
    </source>
</evidence>
<keyword evidence="3" id="KW-0269">Exonuclease</keyword>
<comment type="caution">
    <text evidence="3">The sequence shown here is derived from an EMBL/GenBank/DDBJ whole genome shotgun (WGS) entry which is preliminary data.</text>
</comment>
<feature type="coiled-coil region" evidence="1">
    <location>
        <begin position="224"/>
        <end position="319"/>
    </location>
</feature>
<keyword evidence="3" id="KW-0378">Hydrolase</keyword>
<dbReference type="AlphaFoldDB" id="A0A7W8LLG6"/>
<dbReference type="PANTHER" id="PTHR32114:SF2">
    <property type="entry name" value="ABC TRANSPORTER ABCH.3"/>
    <property type="match status" value="1"/>
</dbReference>
<evidence type="ECO:0000259" key="2">
    <source>
        <dbReference type="Pfam" id="PF13476"/>
    </source>
</evidence>
<dbReference type="InterPro" id="IPR027417">
    <property type="entry name" value="P-loop_NTPase"/>
</dbReference>
<dbReference type="PANTHER" id="PTHR32114">
    <property type="entry name" value="ABC TRANSPORTER ABCH.3"/>
    <property type="match status" value="1"/>
</dbReference>
<dbReference type="Proteomes" id="UP000518887">
    <property type="component" value="Unassembled WGS sequence"/>
</dbReference>
<sequence>MRITKLEFENLNSLKGKWSIDFTHPDYAKNHDIFVIHGPTGSGKTTLLDAITLALYGRTPRLEAINNGEGGNEIMTRGTGFCRASVTYSCKKGLFLSEFEQRRAGGKAQGNLQKTSFKITKIDGEKSDLGELFSSQEEVVASGSGGINFEKETQKIIQLDYKQFCRSIMLAQGEFSAFLESNARERAEILEKLTGTERYRAIGKKIAEKFSEIKKNFQFAKSQKEEIESLILSGEDEKKAAESEVQIEKSLSESEKNLSRLEKELSFFEEIEKLKKEGENISSGLTESDKKLSLAQENAASLKDELEGQQKDFENQQILWKKVRELDVKITSAQKTFTESENRKNSASNALSESEKKIAFLEEKISGLEKSLSEVEKYLSENENDAKISEAAAKIAALKNSFNQAKDSAASFQRQKTFLEEELSKVSLQKEEGALELEKIDETIKSFVASDALFIAKILQTQLKDGNPCPVCGSLYHSGENCDGGENPAETQEILGSEKALQIARESSNLTKKREEISSKINALGEKITSLEAEIKNAGENHSSQKENCQKILDEINETLSIWQKIATEENFESVLAELRLRFQAWNQKTEQQKNFNTEKSARIAEKNAVQENLASQKENLEKAAAEFEGEKNLLQKLLDERTALFGSKNVDQEESQKNQKILALRKNFERAEKDQNEAKEEKAALLAKKSQLEQLLSEKEAELANLLEKSDSKNLINKEEILAKRNELLLEKKDLNEKLIDLKTRLQANEQNKERAKKILADCQKLQEEYGTWEQMNKWAGTREGADLSVFVQSLAFNSLLALANKNLFGITKRYRVLQKEAASLEFEIQDIYFEKPRSVSNLSGGEKFLVSLSFALAISEFASRNVRVDSLFLDEGFGTLSGELLTEAINALKNLQKQGKMLGIITHVQDVINEIEQKIEVKPLALGHSVLIGSGIKS</sequence>
<feature type="domain" description="Rad50/SbcC-type AAA" evidence="2">
    <location>
        <begin position="5"/>
        <end position="260"/>
    </location>
</feature>
<protein>
    <submittedName>
        <fullName evidence="3">DNA repair exonuclease SbcCD ATPase subunit</fullName>
    </submittedName>
</protein>
<reference evidence="3 4" key="1">
    <citation type="submission" date="2020-08" db="EMBL/GenBank/DDBJ databases">
        <title>Genomic Encyclopedia of Type Strains, Phase IV (KMG-IV): sequencing the most valuable type-strain genomes for metagenomic binning, comparative biology and taxonomic classification.</title>
        <authorList>
            <person name="Goeker M."/>
        </authorList>
    </citation>
    <scope>NUCLEOTIDE SEQUENCE [LARGE SCALE GENOMIC DNA]</scope>
    <source>
        <strain evidence="3 4">DSM 103462</strain>
    </source>
</reference>
<feature type="coiled-coil region" evidence="1">
    <location>
        <begin position="604"/>
        <end position="770"/>
    </location>
</feature>
<organism evidence="3 4">
    <name type="scientific">Treponema ruminis</name>
    <dbReference type="NCBI Taxonomy" id="744515"/>
    <lineage>
        <taxon>Bacteria</taxon>
        <taxon>Pseudomonadati</taxon>
        <taxon>Spirochaetota</taxon>
        <taxon>Spirochaetia</taxon>
        <taxon>Spirochaetales</taxon>
        <taxon>Treponemataceae</taxon>
        <taxon>Treponema</taxon>
    </lineage>
</organism>
<dbReference type="InterPro" id="IPR038729">
    <property type="entry name" value="Rad50/SbcC_AAA"/>
</dbReference>
<proteinExistence type="predicted"/>
<feature type="coiled-coil region" evidence="1">
    <location>
        <begin position="344"/>
        <end position="422"/>
    </location>
</feature>
<name>A0A7W8LLG6_9SPIR</name>
<dbReference type="Gene3D" id="3.40.50.300">
    <property type="entry name" value="P-loop containing nucleotide triphosphate hydrolases"/>
    <property type="match status" value="2"/>
</dbReference>
<dbReference type="Pfam" id="PF13476">
    <property type="entry name" value="AAA_23"/>
    <property type="match status" value="1"/>
</dbReference>
<keyword evidence="1" id="KW-0175">Coiled coil</keyword>
<evidence type="ECO:0000256" key="1">
    <source>
        <dbReference type="SAM" id="Coils"/>
    </source>
</evidence>
<dbReference type="GO" id="GO:0016887">
    <property type="term" value="F:ATP hydrolysis activity"/>
    <property type="evidence" value="ECO:0007669"/>
    <property type="project" value="InterPro"/>
</dbReference>
<gene>
    <name evidence="3" type="ORF">HNP76_000677</name>
</gene>
<dbReference type="SUPFAM" id="SSF52540">
    <property type="entry name" value="P-loop containing nucleoside triphosphate hydrolases"/>
    <property type="match status" value="1"/>
</dbReference>
<dbReference type="RefSeq" id="WP_184657515.1">
    <property type="nucleotide sequence ID" value="NZ_CP031518.1"/>
</dbReference>
<keyword evidence="4" id="KW-1185">Reference proteome</keyword>
<dbReference type="GO" id="GO:0004527">
    <property type="term" value="F:exonuclease activity"/>
    <property type="evidence" value="ECO:0007669"/>
    <property type="project" value="UniProtKB-KW"/>
</dbReference>
<dbReference type="GO" id="GO:0006302">
    <property type="term" value="P:double-strand break repair"/>
    <property type="evidence" value="ECO:0007669"/>
    <property type="project" value="InterPro"/>
</dbReference>
<feature type="coiled-coil region" evidence="1">
    <location>
        <begin position="514"/>
        <end position="548"/>
    </location>
</feature>
<dbReference type="Pfam" id="PF13558">
    <property type="entry name" value="SbcC_Walker_B"/>
    <property type="match status" value="1"/>
</dbReference>
<keyword evidence="3" id="KW-0540">Nuclease</keyword>
<evidence type="ECO:0000313" key="3">
    <source>
        <dbReference type="EMBL" id="MBB5225333.1"/>
    </source>
</evidence>
<dbReference type="EMBL" id="JACHFQ010000002">
    <property type="protein sequence ID" value="MBB5225333.1"/>
    <property type="molecule type" value="Genomic_DNA"/>
</dbReference>